<accession>A0A058ZCX5</accession>
<name>A0A058ZCX5_FONAL</name>
<dbReference type="RefSeq" id="XP_009493812.1">
    <property type="nucleotide sequence ID" value="XM_009495537.1"/>
</dbReference>
<dbReference type="AlphaFoldDB" id="A0A058ZCX5"/>
<evidence type="ECO:0000313" key="2">
    <source>
        <dbReference type="Proteomes" id="UP000030693"/>
    </source>
</evidence>
<proteinExistence type="predicted"/>
<sequence length="318" mass="32040">MAFARSVRTMQLMHVYQRQMLVVTPRVTLTQSSNELFYPSAEGFDTSAALAPIEQDRQHSRAAAAAASLARPGGYYASSISTAEPADSIARIITSFSLSPESAEAPAAGPAPATASPAAEPAWSAVPATGPMRVPSATDLNAAAMSAVVSSSSSGSLPDLAARAPVHQAAVAVVDSTLRLLNTLSTSVARTVQGVVQVLAGSHNEADSHSTSTAPRSPTTGAEFVAGAAPAASRNVPASEPSSGPDMALIAPLVGLGLVAALGLYLCPSTAGGRRLPLLVHALVRNHFPSFGLSSSGGLGRLLSSIGRGLCPRGATAA</sequence>
<protein>
    <submittedName>
        <fullName evidence="1">Uncharacterized protein</fullName>
    </submittedName>
</protein>
<gene>
    <name evidence="1" type="ORF">H696_01635</name>
</gene>
<dbReference type="GeneID" id="20526360"/>
<reference evidence="1" key="1">
    <citation type="submission" date="2013-04" db="EMBL/GenBank/DDBJ databases">
        <title>The Genome Sequence of Fonticula alba ATCC 38817.</title>
        <authorList>
            <consortium name="The Broad Institute Genomics Platform"/>
            <person name="Russ C."/>
            <person name="Cuomo C."/>
            <person name="Burger G."/>
            <person name="Gray M.W."/>
            <person name="Holland P.W.H."/>
            <person name="King N."/>
            <person name="Lang F.B.F."/>
            <person name="Roger A.J."/>
            <person name="Ruiz-Trillo I."/>
            <person name="Brown M."/>
            <person name="Walker B."/>
            <person name="Young S."/>
            <person name="Zeng Q."/>
            <person name="Gargeya S."/>
            <person name="Fitzgerald M."/>
            <person name="Haas B."/>
            <person name="Abouelleil A."/>
            <person name="Allen A.W."/>
            <person name="Alvarado L."/>
            <person name="Arachchi H.M."/>
            <person name="Berlin A.M."/>
            <person name="Chapman S.B."/>
            <person name="Gainer-Dewar J."/>
            <person name="Goldberg J."/>
            <person name="Griggs A."/>
            <person name="Gujja S."/>
            <person name="Hansen M."/>
            <person name="Howarth C."/>
            <person name="Imamovic A."/>
            <person name="Ireland A."/>
            <person name="Larimer J."/>
            <person name="McCowan C."/>
            <person name="Murphy C."/>
            <person name="Pearson M."/>
            <person name="Poon T.W."/>
            <person name="Priest M."/>
            <person name="Roberts A."/>
            <person name="Saif S."/>
            <person name="Shea T."/>
            <person name="Sisk P."/>
            <person name="Sykes S."/>
            <person name="Wortman J."/>
            <person name="Nusbaum C."/>
            <person name="Birren B."/>
        </authorList>
    </citation>
    <scope>NUCLEOTIDE SEQUENCE [LARGE SCALE GENOMIC DNA]</scope>
    <source>
        <strain evidence="1">ATCC 38817</strain>
    </source>
</reference>
<keyword evidence="2" id="KW-1185">Reference proteome</keyword>
<dbReference type="Proteomes" id="UP000030693">
    <property type="component" value="Unassembled WGS sequence"/>
</dbReference>
<dbReference type="EMBL" id="KB932202">
    <property type="protein sequence ID" value="KCV72234.1"/>
    <property type="molecule type" value="Genomic_DNA"/>
</dbReference>
<evidence type="ECO:0000313" key="1">
    <source>
        <dbReference type="EMBL" id="KCV72234.1"/>
    </source>
</evidence>
<organism evidence="1">
    <name type="scientific">Fonticula alba</name>
    <name type="common">Slime mold</name>
    <dbReference type="NCBI Taxonomy" id="691883"/>
    <lineage>
        <taxon>Eukaryota</taxon>
        <taxon>Rotosphaerida</taxon>
        <taxon>Fonticulaceae</taxon>
        <taxon>Fonticula</taxon>
    </lineage>
</organism>